<proteinExistence type="predicted"/>
<evidence type="ECO:0000313" key="2">
    <source>
        <dbReference type="Proteomes" id="UP000475265"/>
    </source>
</evidence>
<name>A0A6L5C1A1_9PSED</name>
<dbReference type="Proteomes" id="UP000475265">
    <property type="component" value="Unassembled WGS sequence"/>
</dbReference>
<reference evidence="1 2" key="1">
    <citation type="submission" date="2019-12" db="EMBL/GenBank/DDBJ databases">
        <title>Endophytic bacteria associated with Panax ginseng seedlings.</title>
        <authorList>
            <person name="Park J.M."/>
            <person name="Shin R."/>
            <person name="Jo S.H."/>
        </authorList>
    </citation>
    <scope>NUCLEOTIDE SEQUENCE [LARGE SCALE GENOMIC DNA]</scope>
    <source>
        <strain evidence="1 2">PgKB32</strain>
    </source>
</reference>
<dbReference type="EMBL" id="JAAAXX010000001">
    <property type="protein sequence ID" value="KAF2394776.1"/>
    <property type="molecule type" value="Genomic_DNA"/>
</dbReference>
<accession>A0A6L5C1A1</accession>
<dbReference type="AlphaFoldDB" id="A0A6L5C1A1"/>
<evidence type="ECO:0000313" key="1">
    <source>
        <dbReference type="EMBL" id="KAF2394776.1"/>
    </source>
</evidence>
<comment type="caution">
    <text evidence="1">The sequence shown here is derived from an EMBL/GenBank/DDBJ whole genome shotgun (WGS) entry which is preliminary data.</text>
</comment>
<gene>
    <name evidence="1" type="ORF">FX983_02758</name>
</gene>
<sequence>MVSNLSVLDREVVVLVQEFKQVGYVREFLLNGCDYYVGVSHGGTMIRAYPPKLTEEKVRVTFNAIISIRRHLSKVLGDAA</sequence>
<organism evidence="1 2">
    <name type="scientific">Pseudomonas frederiksbergensis</name>
    <dbReference type="NCBI Taxonomy" id="104087"/>
    <lineage>
        <taxon>Bacteria</taxon>
        <taxon>Pseudomonadati</taxon>
        <taxon>Pseudomonadota</taxon>
        <taxon>Gammaproteobacteria</taxon>
        <taxon>Pseudomonadales</taxon>
        <taxon>Pseudomonadaceae</taxon>
        <taxon>Pseudomonas</taxon>
    </lineage>
</organism>
<protein>
    <submittedName>
        <fullName evidence="1">Uncharacterized protein</fullName>
    </submittedName>
</protein>